<sequence length="410" mass="46389">MHHWTRKKEMEWAFLAEPAPQLHKIRILTSRWQNHMLPSCLFADDAPQLKDFSIFQMEYEFPKNASWLQNLTCVSFSEAFTTEKVLTALQGMPKLVSLAISLGSRRQIHQGLAPKVVLPKLRMLEMYGEIINATTILKSITPLPDCCLCTPQTRRVGFGSLTLTTDDNDLYEQYEQAVKPYIFSYFSLYPPSSMVFYLTPYTSQGYPVILNLMTSRVDRWGRSFNIALDVSFLPTSSLMKELVTSTWISHVDTFGLWLHGSLLHRVDFLADDSVNGIISAMAAFSSSATAFQTDEYSLRRLVKPAVLSIASATLFPALTTLEIACPPMRGRAPDEEEPAHHEFLKLRRQIGRPISVLDLSTLSDEVGDMSYLEEHTGLLVRWKTDDGRTREYICGEGHPERLCFSGASLD</sequence>
<dbReference type="Proteomes" id="UP000521872">
    <property type="component" value="Unassembled WGS sequence"/>
</dbReference>
<organism evidence="1 2">
    <name type="scientific">Agrocybe pediades</name>
    <dbReference type="NCBI Taxonomy" id="84607"/>
    <lineage>
        <taxon>Eukaryota</taxon>
        <taxon>Fungi</taxon>
        <taxon>Dikarya</taxon>
        <taxon>Basidiomycota</taxon>
        <taxon>Agaricomycotina</taxon>
        <taxon>Agaricomycetes</taxon>
        <taxon>Agaricomycetidae</taxon>
        <taxon>Agaricales</taxon>
        <taxon>Agaricineae</taxon>
        <taxon>Strophariaceae</taxon>
        <taxon>Agrocybe</taxon>
    </lineage>
</organism>
<accession>A0A8H4QJ08</accession>
<proteinExistence type="predicted"/>
<comment type="caution">
    <text evidence="1">The sequence shown here is derived from an EMBL/GenBank/DDBJ whole genome shotgun (WGS) entry which is preliminary data.</text>
</comment>
<reference evidence="1 2" key="1">
    <citation type="submission" date="2019-12" db="EMBL/GenBank/DDBJ databases">
        <authorList>
            <person name="Floudas D."/>
            <person name="Bentzer J."/>
            <person name="Ahren D."/>
            <person name="Johansson T."/>
            <person name="Persson P."/>
            <person name="Tunlid A."/>
        </authorList>
    </citation>
    <scope>NUCLEOTIDE SEQUENCE [LARGE SCALE GENOMIC DNA]</scope>
    <source>
        <strain evidence="1 2">CBS 102.39</strain>
    </source>
</reference>
<name>A0A8H4QJ08_9AGAR</name>
<evidence type="ECO:0000313" key="2">
    <source>
        <dbReference type="Proteomes" id="UP000521872"/>
    </source>
</evidence>
<dbReference type="AlphaFoldDB" id="A0A8H4QJ08"/>
<keyword evidence="2" id="KW-1185">Reference proteome</keyword>
<evidence type="ECO:0000313" key="1">
    <source>
        <dbReference type="EMBL" id="KAF4611989.1"/>
    </source>
</evidence>
<gene>
    <name evidence="1" type="ORF">D9613_004446</name>
</gene>
<protein>
    <submittedName>
        <fullName evidence="1">Uncharacterized protein</fullName>
    </submittedName>
</protein>
<dbReference type="EMBL" id="JAACJL010000057">
    <property type="protein sequence ID" value="KAF4611989.1"/>
    <property type="molecule type" value="Genomic_DNA"/>
</dbReference>